<dbReference type="EC" id="6.6.1.1" evidence="1"/>
<protein>
    <recommendedName>
        <fullName evidence="1">magnesium chelatase</fullName>
        <ecNumber evidence="1">6.6.1.1</ecNumber>
    </recommendedName>
</protein>
<gene>
    <name evidence="4" type="ORF">EKO04_002082</name>
</gene>
<dbReference type="PANTHER" id="PTHR11603:SF132">
    <property type="entry name" value="C2H2-TYPE DOMAIN-CONTAINING PROTEIN"/>
    <property type="match status" value="1"/>
</dbReference>
<dbReference type="Pfam" id="PF17863">
    <property type="entry name" value="AAA_lid_2"/>
    <property type="match status" value="1"/>
</dbReference>
<feature type="domain" description="ChlI/MoxR AAA lid" evidence="3">
    <location>
        <begin position="275"/>
        <end position="335"/>
    </location>
</feature>
<comment type="pathway">
    <text evidence="2">Porphyrin-containing compound metabolism.</text>
</comment>
<reference evidence="4" key="1">
    <citation type="submission" date="2018-12" db="EMBL/GenBank/DDBJ databases">
        <authorList>
            <person name="Syme R.A."/>
            <person name="Farfan-Caceres L."/>
            <person name="Lichtenzveig J."/>
        </authorList>
    </citation>
    <scope>NUCLEOTIDE SEQUENCE</scope>
    <source>
        <strain evidence="4">Al4</strain>
    </source>
</reference>
<evidence type="ECO:0000256" key="1">
    <source>
        <dbReference type="ARBA" id="ARBA00012825"/>
    </source>
</evidence>
<dbReference type="EMBL" id="RZGK01000003">
    <property type="protein sequence ID" value="KAF9700833.1"/>
    <property type="molecule type" value="Genomic_DNA"/>
</dbReference>
<name>A0A8H7JE46_9PLEO</name>
<reference evidence="4" key="2">
    <citation type="submission" date="2020-09" db="EMBL/GenBank/DDBJ databases">
        <title>Reference genome assembly for Australian Ascochyta lentis isolate Al4.</title>
        <authorList>
            <person name="Lee R.C."/>
            <person name="Farfan-Caceres L.M."/>
            <person name="Debler J.W."/>
            <person name="Williams A.H."/>
            <person name="Henares B.M."/>
        </authorList>
    </citation>
    <scope>NUCLEOTIDE SEQUENCE</scope>
    <source>
        <strain evidence="4">Al4</strain>
    </source>
</reference>
<dbReference type="InterPro" id="IPR052041">
    <property type="entry name" value="Nucleic_acid_metab_PIN/TRAM"/>
</dbReference>
<evidence type="ECO:0000313" key="4">
    <source>
        <dbReference type="EMBL" id="KAF9700833.1"/>
    </source>
</evidence>
<evidence type="ECO:0000259" key="3">
    <source>
        <dbReference type="Pfam" id="PF17863"/>
    </source>
</evidence>
<evidence type="ECO:0000313" key="5">
    <source>
        <dbReference type="Proteomes" id="UP000651452"/>
    </source>
</evidence>
<evidence type="ECO:0000256" key="2">
    <source>
        <dbReference type="ARBA" id="ARBA00023444"/>
    </source>
</evidence>
<comment type="caution">
    <text evidence="4">The sequence shown here is derived from an EMBL/GenBank/DDBJ whole genome shotgun (WGS) entry which is preliminary data.</text>
</comment>
<dbReference type="OrthoDB" id="444631at2759"/>
<dbReference type="PANTHER" id="PTHR11603">
    <property type="entry name" value="AAA FAMILY ATPASE"/>
    <property type="match status" value="1"/>
</dbReference>
<dbReference type="Gene3D" id="1.10.8.80">
    <property type="entry name" value="Magnesium chelatase subunit I, C-Terminal domain"/>
    <property type="match status" value="1"/>
</dbReference>
<dbReference type="Proteomes" id="UP000651452">
    <property type="component" value="Unassembled WGS sequence"/>
</dbReference>
<dbReference type="GO" id="GO:0016851">
    <property type="term" value="F:magnesium chelatase activity"/>
    <property type="evidence" value="ECO:0007669"/>
    <property type="project" value="UniProtKB-EC"/>
</dbReference>
<sequence length="370" mass="41204">MERARDLLVEKVQTLSDLELAVLVCLVAEQHCIVQTEGQLLGNIEQELKLIATNVFGLTWAVLECDEQTTLDDFGCGILVQDEPDDYFNSKNEATNVRFSSLSGSPKRPDRRISKTPSAFTQLDSGRIANIVVAKNLDRANSQVQVQALELMRGKRNFTRTAVHAAPRPFLFVALNELTTSRLTMHLNDQFFISHKHYFEDGLPNIEEQQEKERVLGDDQSTSSVVRTPSLVLAKRRLPTALFSAEDLTTFTNRMADVKISTDVRAYLHNIVVFMRLHRAVAGGISAMATRHFISLAYALAPLHGLDYISPSMVALAARKIYPHHIIITAPENERSLQWGSSLDAVKAVLDGVTVDDVVEEVLQSVEVPL</sequence>
<accession>A0A8H7JE46</accession>
<keyword evidence="5" id="KW-1185">Reference proteome</keyword>
<dbReference type="InterPro" id="IPR041628">
    <property type="entry name" value="ChlI/MoxR_AAA_lid"/>
</dbReference>
<organism evidence="4 5">
    <name type="scientific">Ascochyta lentis</name>
    <dbReference type="NCBI Taxonomy" id="205686"/>
    <lineage>
        <taxon>Eukaryota</taxon>
        <taxon>Fungi</taxon>
        <taxon>Dikarya</taxon>
        <taxon>Ascomycota</taxon>
        <taxon>Pezizomycotina</taxon>
        <taxon>Dothideomycetes</taxon>
        <taxon>Pleosporomycetidae</taxon>
        <taxon>Pleosporales</taxon>
        <taxon>Pleosporineae</taxon>
        <taxon>Didymellaceae</taxon>
        <taxon>Ascochyta</taxon>
    </lineage>
</organism>
<dbReference type="AlphaFoldDB" id="A0A8H7JE46"/>
<proteinExistence type="predicted"/>